<proteinExistence type="predicted"/>
<gene>
    <name evidence="7" type="ORF">MTR67_013033</name>
</gene>
<dbReference type="InterPro" id="IPR007527">
    <property type="entry name" value="Znf_SWIM"/>
</dbReference>
<evidence type="ECO:0000313" key="7">
    <source>
        <dbReference type="EMBL" id="WMV19648.1"/>
    </source>
</evidence>
<evidence type="ECO:0000313" key="8">
    <source>
        <dbReference type="Proteomes" id="UP001234989"/>
    </source>
</evidence>
<sequence>MYPITWVVIGTENKLTWKWFMTILQDDPNLEDGSQLTIISDMQKGLIAAVDELFPEFEHRMCARHILANWSQNFRGIEIREKFWDCARSTFEAQFKYNINALSKLGKGIVEALIKYNKEKWCKAFFQTFSKCDNIYNNMAESFNAWILGPGNKTIVIVLEEIIVKVMSRVSKSKAFAETWTYGISPMEMMVFNTNVTRSMQCNIEWNCDDGYEVFEGVYKHTVNLGQQKCSYRSWELKGIPCAHGIATMNRLNMDTSQVDNKGVCDRGKPSSGEGGETITQDEPIDTVNIDDHDLSNYDTPSASDSDDLSNAEESGDNVPFEASSSDDDFFMPNWSPRSMSMSPFRNHEISYLDYLLDGPNMFGDTHDEYISQLGRYIKEHTCNMGTCRDGHFNLDIEMIASILRVDIEKMPRFPIKDCQTGVLKAYAISISRRKVYLGCKRAFEKVYGTWEGSFAELPRFMEALKHFNLVTIVEWKTECRVNVIENVFNYVF</sequence>
<keyword evidence="2 4" id="KW-0863">Zinc-finger</keyword>
<dbReference type="GO" id="GO:0008270">
    <property type="term" value="F:zinc ion binding"/>
    <property type="evidence" value="ECO:0007669"/>
    <property type="project" value="UniProtKB-KW"/>
</dbReference>
<dbReference type="PROSITE" id="PS50966">
    <property type="entry name" value="ZF_SWIM"/>
    <property type="match status" value="1"/>
</dbReference>
<evidence type="ECO:0000256" key="2">
    <source>
        <dbReference type="ARBA" id="ARBA00022771"/>
    </source>
</evidence>
<evidence type="ECO:0000256" key="4">
    <source>
        <dbReference type="PROSITE-ProRule" id="PRU00325"/>
    </source>
</evidence>
<feature type="region of interest" description="Disordered" evidence="5">
    <location>
        <begin position="258"/>
        <end position="325"/>
    </location>
</feature>
<keyword evidence="3" id="KW-0862">Zinc</keyword>
<dbReference type="PANTHER" id="PTHR31973">
    <property type="entry name" value="POLYPROTEIN, PUTATIVE-RELATED"/>
    <property type="match status" value="1"/>
</dbReference>
<dbReference type="AlphaFoldDB" id="A0AAF0QAS4"/>
<reference evidence="7" key="1">
    <citation type="submission" date="2023-08" db="EMBL/GenBank/DDBJ databases">
        <title>A de novo genome assembly of Solanum verrucosum Schlechtendal, a Mexican diploid species geographically isolated from the other diploid A-genome species in potato relatives.</title>
        <authorList>
            <person name="Hosaka K."/>
        </authorList>
    </citation>
    <scope>NUCLEOTIDE SEQUENCE</scope>
    <source>
        <tissue evidence="7">Young leaves</tissue>
    </source>
</reference>
<dbReference type="Proteomes" id="UP001234989">
    <property type="component" value="Chromosome 3"/>
</dbReference>
<keyword evidence="1" id="KW-0479">Metal-binding</keyword>
<feature type="domain" description="SWIM-type" evidence="6">
    <location>
        <begin position="221"/>
        <end position="253"/>
    </location>
</feature>
<dbReference type="Pfam" id="PF04434">
    <property type="entry name" value="SWIM"/>
    <property type="match status" value="1"/>
</dbReference>
<dbReference type="InterPro" id="IPR018289">
    <property type="entry name" value="MULE_transposase_dom"/>
</dbReference>
<evidence type="ECO:0000256" key="3">
    <source>
        <dbReference type="ARBA" id="ARBA00022833"/>
    </source>
</evidence>
<keyword evidence="8" id="KW-1185">Reference proteome</keyword>
<protein>
    <recommendedName>
        <fullName evidence="6">SWIM-type domain-containing protein</fullName>
    </recommendedName>
</protein>
<dbReference type="InterPro" id="IPR006564">
    <property type="entry name" value="Znf_PMZ"/>
</dbReference>
<dbReference type="SMART" id="SM00575">
    <property type="entry name" value="ZnF_PMZ"/>
    <property type="match status" value="1"/>
</dbReference>
<feature type="compositionally biased region" description="Acidic residues" evidence="5">
    <location>
        <begin position="305"/>
        <end position="316"/>
    </location>
</feature>
<dbReference type="Pfam" id="PF10551">
    <property type="entry name" value="MULE"/>
    <property type="match status" value="1"/>
</dbReference>
<dbReference type="EMBL" id="CP133614">
    <property type="protein sequence ID" value="WMV19648.1"/>
    <property type="molecule type" value="Genomic_DNA"/>
</dbReference>
<dbReference type="PANTHER" id="PTHR31973:SF197">
    <property type="entry name" value="SWIM-TYPE DOMAIN-CONTAINING PROTEIN"/>
    <property type="match status" value="1"/>
</dbReference>
<evidence type="ECO:0000256" key="5">
    <source>
        <dbReference type="SAM" id="MobiDB-lite"/>
    </source>
</evidence>
<name>A0AAF0QAS4_SOLVR</name>
<evidence type="ECO:0000256" key="1">
    <source>
        <dbReference type="ARBA" id="ARBA00022723"/>
    </source>
</evidence>
<evidence type="ECO:0000259" key="6">
    <source>
        <dbReference type="PROSITE" id="PS50966"/>
    </source>
</evidence>
<organism evidence="7 8">
    <name type="scientific">Solanum verrucosum</name>
    <dbReference type="NCBI Taxonomy" id="315347"/>
    <lineage>
        <taxon>Eukaryota</taxon>
        <taxon>Viridiplantae</taxon>
        <taxon>Streptophyta</taxon>
        <taxon>Embryophyta</taxon>
        <taxon>Tracheophyta</taxon>
        <taxon>Spermatophyta</taxon>
        <taxon>Magnoliopsida</taxon>
        <taxon>eudicotyledons</taxon>
        <taxon>Gunneridae</taxon>
        <taxon>Pentapetalae</taxon>
        <taxon>asterids</taxon>
        <taxon>lamiids</taxon>
        <taxon>Solanales</taxon>
        <taxon>Solanaceae</taxon>
        <taxon>Solanoideae</taxon>
        <taxon>Solaneae</taxon>
        <taxon>Solanum</taxon>
    </lineage>
</organism>
<accession>A0AAF0QAS4</accession>